<accession>A0A399EIT6</accession>
<keyword evidence="1" id="KW-0732">Signal</keyword>
<dbReference type="Proteomes" id="UP000265341">
    <property type="component" value="Unassembled WGS sequence"/>
</dbReference>
<feature type="chain" id="PRO_5017324741" description="Lipoprotein" evidence="1">
    <location>
        <begin position="16"/>
        <end position="148"/>
    </location>
</feature>
<name>A0A399EIT6_9DEIN</name>
<proteinExistence type="predicted"/>
<sequence>MKAAFFALLSLGLSACSVLQPTYPIEAVVWDGSYRGRSIFESDGDWVVTKHFDSDIFYFTLRKTEAADPELDNQQFVLSAGSAGYDVSLYPTSAKFGQRVGLIVRNKPGMPPPPPEQRFVYVLVSYTEKGKGRTRSIRFFINDLTARR</sequence>
<dbReference type="OrthoDB" id="26443at2"/>
<comment type="caution">
    <text evidence="2">The sequence shown here is derived from an EMBL/GenBank/DDBJ whole genome shotgun (WGS) entry which is preliminary data.</text>
</comment>
<protein>
    <recommendedName>
        <fullName evidence="4">Lipoprotein</fullName>
    </recommendedName>
</protein>
<evidence type="ECO:0000313" key="3">
    <source>
        <dbReference type="Proteomes" id="UP000265341"/>
    </source>
</evidence>
<dbReference type="PROSITE" id="PS51257">
    <property type="entry name" value="PROKAR_LIPOPROTEIN"/>
    <property type="match status" value="1"/>
</dbReference>
<evidence type="ECO:0000256" key="1">
    <source>
        <dbReference type="SAM" id="SignalP"/>
    </source>
</evidence>
<evidence type="ECO:0000313" key="2">
    <source>
        <dbReference type="EMBL" id="RIH83343.1"/>
    </source>
</evidence>
<dbReference type="RefSeq" id="WP_119279802.1">
    <property type="nucleotide sequence ID" value="NZ_QWLA01000079.1"/>
</dbReference>
<evidence type="ECO:0008006" key="4">
    <source>
        <dbReference type="Google" id="ProtNLM"/>
    </source>
</evidence>
<organism evidence="2 3">
    <name type="scientific">Calidithermus roseus</name>
    <dbReference type="NCBI Taxonomy" id="1644118"/>
    <lineage>
        <taxon>Bacteria</taxon>
        <taxon>Thermotogati</taxon>
        <taxon>Deinococcota</taxon>
        <taxon>Deinococci</taxon>
        <taxon>Thermales</taxon>
        <taxon>Thermaceae</taxon>
        <taxon>Calidithermus</taxon>
    </lineage>
</organism>
<keyword evidence="3" id="KW-1185">Reference proteome</keyword>
<dbReference type="EMBL" id="QWLA01000079">
    <property type="protein sequence ID" value="RIH83343.1"/>
    <property type="molecule type" value="Genomic_DNA"/>
</dbReference>
<dbReference type="AlphaFoldDB" id="A0A399EIT6"/>
<gene>
    <name evidence="2" type="ORF">Mrose_03082</name>
</gene>
<feature type="signal peptide" evidence="1">
    <location>
        <begin position="1"/>
        <end position="15"/>
    </location>
</feature>
<reference evidence="2 3" key="1">
    <citation type="submission" date="2018-08" db="EMBL/GenBank/DDBJ databases">
        <title>Meiothermus roseus NBRC 110900 genome sequencing project.</title>
        <authorList>
            <person name="Da Costa M.S."/>
            <person name="Albuquerque L."/>
            <person name="Raposo P."/>
            <person name="Froufe H.J.C."/>
            <person name="Barroso C.S."/>
            <person name="Egas C."/>
        </authorList>
    </citation>
    <scope>NUCLEOTIDE SEQUENCE [LARGE SCALE GENOMIC DNA]</scope>
    <source>
        <strain evidence="2 3">NBRC 110900</strain>
    </source>
</reference>